<organism evidence="7 8">
    <name type="scientific">Nocardioides silvaticus</name>
    <dbReference type="NCBI Taxonomy" id="2201891"/>
    <lineage>
        <taxon>Bacteria</taxon>
        <taxon>Bacillati</taxon>
        <taxon>Actinomycetota</taxon>
        <taxon>Actinomycetes</taxon>
        <taxon>Propionibacteriales</taxon>
        <taxon>Nocardioidaceae</taxon>
        <taxon>Nocardioides</taxon>
    </lineage>
</organism>
<evidence type="ECO:0000256" key="3">
    <source>
        <dbReference type="ARBA" id="ARBA00023125"/>
    </source>
</evidence>
<feature type="DNA-binding region" description="OmpR/PhoB-type" evidence="5">
    <location>
        <begin position="1"/>
        <end position="104"/>
    </location>
</feature>
<reference evidence="7 8" key="1">
    <citation type="submission" date="2018-05" db="EMBL/GenBank/DDBJ databases">
        <title>Nocardioides silvaticus genome.</title>
        <authorList>
            <person name="Li C."/>
            <person name="Wang G."/>
        </authorList>
    </citation>
    <scope>NUCLEOTIDE SEQUENCE [LARGE SCALE GENOMIC DNA]</scope>
    <source>
        <strain evidence="7 8">CCTCC AB 2018079</strain>
    </source>
</reference>
<accession>A0A316TV11</accession>
<dbReference type="Gene3D" id="1.10.10.10">
    <property type="entry name" value="Winged helix-like DNA-binding domain superfamily/Winged helix DNA-binding domain"/>
    <property type="match status" value="1"/>
</dbReference>
<dbReference type="Pfam" id="PF03704">
    <property type="entry name" value="BTAD"/>
    <property type="match status" value="1"/>
</dbReference>
<dbReference type="EMBL" id="QGDD01000003">
    <property type="protein sequence ID" value="PWN03286.1"/>
    <property type="molecule type" value="Genomic_DNA"/>
</dbReference>
<evidence type="ECO:0000313" key="7">
    <source>
        <dbReference type="EMBL" id="PWN03286.1"/>
    </source>
</evidence>
<dbReference type="Proteomes" id="UP000245507">
    <property type="component" value="Unassembled WGS sequence"/>
</dbReference>
<dbReference type="InterPro" id="IPR001867">
    <property type="entry name" value="OmpR/PhoB-type_DNA-bd"/>
</dbReference>
<dbReference type="SUPFAM" id="SSF46894">
    <property type="entry name" value="C-terminal effector domain of the bipartite response regulators"/>
    <property type="match status" value="1"/>
</dbReference>
<evidence type="ECO:0000313" key="8">
    <source>
        <dbReference type="Proteomes" id="UP000245507"/>
    </source>
</evidence>
<dbReference type="InterPro" id="IPR011990">
    <property type="entry name" value="TPR-like_helical_dom_sf"/>
</dbReference>
<evidence type="ECO:0000256" key="4">
    <source>
        <dbReference type="ARBA" id="ARBA00023163"/>
    </source>
</evidence>
<dbReference type="AlphaFoldDB" id="A0A316TV11"/>
<protein>
    <recommendedName>
        <fullName evidence="6">OmpR/PhoB-type domain-containing protein</fullName>
    </recommendedName>
</protein>
<dbReference type="SUPFAM" id="SSF48452">
    <property type="entry name" value="TPR-like"/>
    <property type="match status" value="1"/>
</dbReference>
<dbReference type="Gene3D" id="3.40.50.300">
    <property type="entry name" value="P-loop containing nucleotide triphosphate hydrolases"/>
    <property type="match status" value="1"/>
</dbReference>
<evidence type="ECO:0000256" key="2">
    <source>
        <dbReference type="ARBA" id="ARBA00023015"/>
    </source>
</evidence>
<dbReference type="PANTHER" id="PTHR35807">
    <property type="entry name" value="TRANSCRIPTIONAL REGULATOR REDD-RELATED"/>
    <property type="match status" value="1"/>
</dbReference>
<evidence type="ECO:0000256" key="1">
    <source>
        <dbReference type="ARBA" id="ARBA00005820"/>
    </source>
</evidence>
<evidence type="ECO:0000256" key="5">
    <source>
        <dbReference type="PROSITE-ProRule" id="PRU01091"/>
    </source>
</evidence>
<dbReference type="CDD" id="cd15831">
    <property type="entry name" value="BTAD"/>
    <property type="match status" value="1"/>
</dbReference>
<comment type="caution">
    <text evidence="7">The sequence shown here is derived from an EMBL/GenBank/DDBJ whole genome shotgun (WGS) entry which is preliminary data.</text>
</comment>
<sequence>MLRRMWVGVLGPTVVSETPTGDRPIPLPAAKHRALLAALALHAGRPSSADVLVDAIWGPDAPPSALGTLQTYVSVVRRALEPDLPARSPSSYLVSSDLGYLLHAGLDAEDFAGTVREVHDAIAPMTTSAVPVATDVGQAQAHLAAVEGALAQWRGTPYADLADSDAAAAARARLSELRLLAIEDRAALLLATGRDAEAVPELEALTTEHPLRERLWTLLAVALARTRRQADALAALDRLRATLDEELGLEPGPATRELQTAILRHEVEAAPTTGAAPTITAAAVEDEGELPEVEISVPDWPLVGREAHVDVVEALRAQADRGQPQFVTVIGEPGAGKSRLGAEIALRAQADGAVVLVGRCSQEEDAPPLWPWATALGPRLPAVPEADDGDHDAARFAIAESVRQRLSELSRDRTVLLVLEDLHWADPSSLRVLRHLVGHLDSGRLLVLCTWRRGTQEGPLAEVAEALARRHATTLELAGLSADETAHLLAAITGEADPGLATDVHQRTEGNPFFLIEYGRLARDEQRALHEVLDAMPPTVAAVVDRRIAQLPEESRRALTAGAAIGREFDLTLLSGSLDADELDVFDLLEPALAVDLVQDLGGDRFRFVHALVRDTAYGALSPSRRERLHATLAGLVQASPDSAARAAEIARHWAAAGRRHLRAAHQAAARAGELAMAAHAPEEATQHLRHALDLHAADPTGTERERYELLVDYAEACRWSTRRLEMHGAVDEAVVIAGRLGDPDLVVRAASTATADALWPARAYGEANHDVIDVMRSALTVLPRDSAVRCRLLLALAAEAYYAATPTELESLCEEAIDIARASGDERLLMDALGGSAVATFRRENADLRRRWVEEGLVLANRAGDVRARTNLRALLAPIRVELGELGGLDEELADIMRVAHEEKQYFVEMVTLNHAHCWASMRGDQVALRSIFDRLYRAFDRVSTAHKVDTVRGAQLLEPLWNPSSSLPSEEEVADFMNESAIPAGPAAAVLALRHGRDDVAHVVFDAFGIDLDTDNWFSPFVWALGAEIGLRLGEPDVAAASYGKLAPYRGTCVVAGTSPAHGPVDAYLALAAAATGETRLATEHAENALELIAAWRIPQVEKWFLGLRDRYAF</sequence>
<keyword evidence="8" id="KW-1185">Reference proteome</keyword>
<name>A0A316TV11_9ACTN</name>
<dbReference type="InterPro" id="IPR036388">
    <property type="entry name" value="WH-like_DNA-bd_sf"/>
</dbReference>
<dbReference type="GO" id="GO:0006355">
    <property type="term" value="P:regulation of DNA-templated transcription"/>
    <property type="evidence" value="ECO:0007669"/>
    <property type="project" value="InterPro"/>
</dbReference>
<dbReference type="SMART" id="SM00862">
    <property type="entry name" value="Trans_reg_C"/>
    <property type="match status" value="1"/>
</dbReference>
<dbReference type="InterPro" id="IPR051677">
    <property type="entry name" value="AfsR-DnrI-RedD_regulator"/>
</dbReference>
<evidence type="ECO:0000259" key="6">
    <source>
        <dbReference type="PROSITE" id="PS51755"/>
    </source>
</evidence>
<dbReference type="Gene3D" id="1.25.40.10">
    <property type="entry name" value="Tetratricopeptide repeat domain"/>
    <property type="match status" value="1"/>
</dbReference>
<dbReference type="GO" id="GO:0000160">
    <property type="term" value="P:phosphorelay signal transduction system"/>
    <property type="evidence" value="ECO:0007669"/>
    <property type="project" value="InterPro"/>
</dbReference>
<dbReference type="SMART" id="SM01043">
    <property type="entry name" value="BTAD"/>
    <property type="match status" value="1"/>
</dbReference>
<gene>
    <name evidence="7" type="ORF">DJ010_09225</name>
</gene>
<feature type="domain" description="OmpR/PhoB-type" evidence="6">
    <location>
        <begin position="1"/>
        <end position="104"/>
    </location>
</feature>
<dbReference type="InterPro" id="IPR016032">
    <property type="entry name" value="Sig_transdc_resp-reg_C-effctor"/>
</dbReference>
<dbReference type="Pfam" id="PF00486">
    <property type="entry name" value="Trans_reg_C"/>
    <property type="match status" value="1"/>
</dbReference>
<dbReference type="PROSITE" id="PS51755">
    <property type="entry name" value="OMPR_PHOB"/>
    <property type="match status" value="1"/>
</dbReference>
<dbReference type="InterPro" id="IPR041664">
    <property type="entry name" value="AAA_16"/>
</dbReference>
<dbReference type="Pfam" id="PF13191">
    <property type="entry name" value="AAA_16"/>
    <property type="match status" value="1"/>
</dbReference>
<dbReference type="GO" id="GO:0003677">
    <property type="term" value="F:DNA binding"/>
    <property type="evidence" value="ECO:0007669"/>
    <property type="project" value="UniProtKB-UniRule"/>
</dbReference>
<dbReference type="PANTHER" id="PTHR35807:SF1">
    <property type="entry name" value="TRANSCRIPTIONAL REGULATOR REDD"/>
    <property type="match status" value="1"/>
</dbReference>
<keyword evidence="4" id="KW-0804">Transcription</keyword>
<proteinExistence type="inferred from homology"/>
<comment type="similarity">
    <text evidence="1">Belongs to the AfsR/DnrI/RedD regulatory family.</text>
</comment>
<dbReference type="SUPFAM" id="SSF52540">
    <property type="entry name" value="P-loop containing nucleoside triphosphate hydrolases"/>
    <property type="match status" value="1"/>
</dbReference>
<dbReference type="InterPro" id="IPR027417">
    <property type="entry name" value="P-loop_NTPase"/>
</dbReference>
<keyword evidence="2" id="KW-0805">Transcription regulation</keyword>
<keyword evidence="3 5" id="KW-0238">DNA-binding</keyword>
<dbReference type="InterPro" id="IPR005158">
    <property type="entry name" value="BTAD"/>
</dbReference>